<dbReference type="KEGG" id="dsy:DSY4033"/>
<reference evidence="1 2" key="1">
    <citation type="journal article" date="2006" name="J. Bacteriol.">
        <title>Complete genome sequence of the dehalorespiring bacterium Desulfitobacterium hafniense Y51 and comparison with Dehalococcoides ethenogenes 195.</title>
        <authorList>
            <person name="Nonaka H."/>
            <person name="Keresztes G."/>
            <person name="Shinoda Y."/>
            <person name="Ikenaga Y."/>
            <person name="Abe M."/>
            <person name="Naito K."/>
            <person name="Inatomi K."/>
            <person name="Furukawa K."/>
            <person name="Inui M."/>
            <person name="Yukawa H."/>
        </authorList>
    </citation>
    <scope>NUCLEOTIDE SEQUENCE [LARGE SCALE GENOMIC DNA]</scope>
    <source>
        <strain evidence="1 2">Y51</strain>
    </source>
</reference>
<evidence type="ECO:0000313" key="2">
    <source>
        <dbReference type="Proteomes" id="UP000001946"/>
    </source>
</evidence>
<gene>
    <name evidence="1" type="ordered locus">DSY4033</name>
</gene>
<keyword evidence="2" id="KW-1185">Reference proteome</keyword>
<dbReference type="EMBL" id="AP008230">
    <property type="protein sequence ID" value="BAE85822.1"/>
    <property type="molecule type" value="Genomic_DNA"/>
</dbReference>
<sequence length="99" mass="11629">MKILILVFNLFNLSPKIRLNQYFSPDTKVAVLMLIENNSKGGHWQSCCLRGCLGYSMNQTSLLIHSKYRTIEMNHWHKMTPPKSFLIHLLSFPNYNRNM</sequence>
<protein>
    <submittedName>
        <fullName evidence="1">Uncharacterized protein</fullName>
    </submittedName>
</protein>
<dbReference type="HOGENOM" id="CLU_2315709_0_0_9"/>
<organism evidence="1 2">
    <name type="scientific">Desulfitobacterium hafniense (strain Y51)</name>
    <dbReference type="NCBI Taxonomy" id="138119"/>
    <lineage>
        <taxon>Bacteria</taxon>
        <taxon>Bacillati</taxon>
        <taxon>Bacillota</taxon>
        <taxon>Clostridia</taxon>
        <taxon>Eubacteriales</taxon>
        <taxon>Desulfitobacteriaceae</taxon>
        <taxon>Desulfitobacterium</taxon>
    </lineage>
</organism>
<dbReference type="Proteomes" id="UP000001946">
    <property type="component" value="Chromosome"/>
</dbReference>
<dbReference type="AlphaFoldDB" id="Q24Q70"/>
<dbReference type="STRING" id="138119.DSY4033"/>
<accession>Q24Q70</accession>
<name>Q24Q70_DESHY</name>
<proteinExistence type="predicted"/>
<evidence type="ECO:0000313" key="1">
    <source>
        <dbReference type="EMBL" id="BAE85822.1"/>
    </source>
</evidence>